<protein>
    <submittedName>
        <fullName evidence="3">Nucleoside-diphosphate-sugar epimerase</fullName>
    </submittedName>
</protein>
<evidence type="ECO:0000313" key="3">
    <source>
        <dbReference type="EMBL" id="SHI28437.1"/>
    </source>
</evidence>
<organism evidence="3 4">
    <name type="scientific">Butyrivibrio fibrisolvens DSM 3071</name>
    <dbReference type="NCBI Taxonomy" id="1121131"/>
    <lineage>
        <taxon>Bacteria</taxon>
        <taxon>Bacillati</taxon>
        <taxon>Bacillota</taxon>
        <taxon>Clostridia</taxon>
        <taxon>Lachnospirales</taxon>
        <taxon>Lachnospiraceae</taxon>
        <taxon>Butyrivibrio</taxon>
    </lineage>
</organism>
<gene>
    <name evidence="3" type="ORF">SAMN02745229_02759</name>
</gene>
<evidence type="ECO:0000256" key="1">
    <source>
        <dbReference type="ARBA" id="ARBA00007637"/>
    </source>
</evidence>
<dbReference type="RefSeq" id="WP_073388609.1">
    <property type="nucleotide sequence ID" value="NZ_FQXK01000024.1"/>
</dbReference>
<dbReference type="InterPro" id="IPR001509">
    <property type="entry name" value="Epimerase_deHydtase"/>
</dbReference>
<dbReference type="OrthoDB" id="9789543at2"/>
<feature type="domain" description="NAD-dependent epimerase/dehydratase" evidence="2">
    <location>
        <begin position="8"/>
        <end position="243"/>
    </location>
</feature>
<keyword evidence="4" id="KW-1185">Reference proteome</keyword>
<dbReference type="AlphaFoldDB" id="A0A1M5ZVW2"/>
<dbReference type="Gene3D" id="3.40.50.720">
    <property type="entry name" value="NAD(P)-binding Rossmann-like Domain"/>
    <property type="match status" value="1"/>
</dbReference>
<dbReference type="SUPFAM" id="SSF51735">
    <property type="entry name" value="NAD(P)-binding Rossmann-fold domains"/>
    <property type="match status" value="1"/>
</dbReference>
<dbReference type="Proteomes" id="UP000184278">
    <property type="component" value="Unassembled WGS sequence"/>
</dbReference>
<dbReference type="PANTHER" id="PTHR43000">
    <property type="entry name" value="DTDP-D-GLUCOSE 4,6-DEHYDRATASE-RELATED"/>
    <property type="match status" value="1"/>
</dbReference>
<dbReference type="Pfam" id="PF01370">
    <property type="entry name" value="Epimerase"/>
    <property type="match status" value="1"/>
</dbReference>
<sequence length="316" mass="36073">MEDNKKLVIVTGAAGFAGANLVLELLDNNFEVFAVVRPASPNNARLEEIDSDDLHIIPLEMDELERLPYEIFERFPELEDEERRFDSFFHLMWGGDRNDFEAQKINVEGAIHAVKAAAMTRCRRFVGIGSQAEYGATEKIQYENMAPCPVTAYGACKVAACYMTRNLADSFHMEWVWGRIFSLIGRYEPHGRMIPDLLDRAENGMKMNLSSCRQSWNYLDAGDCARALIAISQKGRDGEIYNITDGRCLVLKQYVERLNRWVFERSGKMAEITFGDDPKPFISLQPDGNKLIEDTGWKPCMSFEDSLREFIQNNHS</sequence>
<dbReference type="STRING" id="1121131.SAMN02745229_02759"/>
<proteinExistence type="inferred from homology"/>
<evidence type="ECO:0000259" key="2">
    <source>
        <dbReference type="Pfam" id="PF01370"/>
    </source>
</evidence>
<reference evidence="4" key="1">
    <citation type="submission" date="2016-11" db="EMBL/GenBank/DDBJ databases">
        <authorList>
            <person name="Varghese N."/>
            <person name="Submissions S."/>
        </authorList>
    </citation>
    <scope>NUCLEOTIDE SEQUENCE [LARGE SCALE GENOMIC DNA]</scope>
    <source>
        <strain evidence="4">DSM 3071</strain>
    </source>
</reference>
<dbReference type="InterPro" id="IPR036291">
    <property type="entry name" value="NAD(P)-bd_dom_sf"/>
</dbReference>
<dbReference type="EMBL" id="FQXK01000024">
    <property type="protein sequence ID" value="SHI28437.1"/>
    <property type="molecule type" value="Genomic_DNA"/>
</dbReference>
<name>A0A1M5ZVW2_BUTFI</name>
<evidence type="ECO:0000313" key="4">
    <source>
        <dbReference type="Proteomes" id="UP000184278"/>
    </source>
</evidence>
<accession>A0A1M5ZVW2</accession>
<dbReference type="GeneID" id="89508352"/>
<comment type="similarity">
    <text evidence="1">Belongs to the NAD(P)-dependent epimerase/dehydratase family.</text>
</comment>